<proteinExistence type="predicted"/>
<evidence type="ECO:0000313" key="2">
    <source>
        <dbReference type="EMBL" id="CAD8944252.1"/>
    </source>
</evidence>
<accession>A0A7S1GRS0</accession>
<dbReference type="InterPro" id="IPR001214">
    <property type="entry name" value="SET_dom"/>
</dbReference>
<reference evidence="2" key="1">
    <citation type="submission" date="2021-01" db="EMBL/GenBank/DDBJ databases">
        <authorList>
            <person name="Corre E."/>
            <person name="Pelletier E."/>
            <person name="Niang G."/>
            <person name="Scheremetjew M."/>
            <person name="Finn R."/>
            <person name="Kale V."/>
            <person name="Holt S."/>
            <person name="Cochrane G."/>
            <person name="Meng A."/>
            <person name="Brown T."/>
            <person name="Cohen L."/>
        </authorList>
    </citation>
    <scope>NUCLEOTIDE SEQUENCE</scope>
    <source>
        <strain evidence="2">ECT3854</strain>
    </source>
</reference>
<dbReference type="AlphaFoldDB" id="A0A7S1GRS0"/>
<dbReference type="SUPFAM" id="SSF82199">
    <property type="entry name" value="SET domain"/>
    <property type="match status" value="1"/>
</dbReference>
<organism evidence="2">
    <name type="scientific">Cyclophora tenuis</name>
    <name type="common">Marine diatom</name>
    <dbReference type="NCBI Taxonomy" id="216820"/>
    <lineage>
        <taxon>Eukaryota</taxon>
        <taxon>Sar</taxon>
        <taxon>Stramenopiles</taxon>
        <taxon>Ochrophyta</taxon>
        <taxon>Bacillariophyta</taxon>
        <taxon>Fragilariophyceae</taxon>
        <taxon>Fragilariophycidae</taxon>
        <taxon>Cyclophorales</taxon>
        <taxon>Cyclophoraceae</taxon>
        <taxon>Cyclophora</taxon>
    </lineage>
</organism>
<dbReference type="PROSITE" id="PS50280">
    <property type="entry name" value="SET"/>
    <property type="match status" value="1"/>
</dbReference>
<protein>
    <recommendedName>
        <fullName evidence="1">SET domain-containing protein</fullName>
    </recommendedName>
</protein>
<gene>
    <name evidence="2" type="ORF">CTEN0397_LOCUS15362</name>
</gene>
<feature type="domain" description="SET" evidence="1">
    <location>
        <begin position="209"/>
        <end position="357"/>
    </location>
</feature>
<dbReference type="Pfam" id="PF00856">
    <property type="entry name" value="SET"/>
    <property type="match status" value="1"/>
</dbReference>
<name>A0A7S1GRS0_CYCTE</name>
<evidence type="ECO:0000259" key="1">
    <source>
        <dbReference type="PROSITE" id="PS50280"/>
    </source>
</evidence>
<dbReference type="InterPro" id="IPR046341">
    <property type="entry name" value="SET_dom_sf"/>
</dbReference>
<sequence>MSVVPIPWRHDKNYDIKDYVWNGGTYKVEYEAAPNISTVIMAVNDGALANSHTGLVNEKLSVPTYNPILDRCSDPGAGAFSDYVDYSFMSARAVGAGEELFVEYGDQWFEDRAQFADVPLSNNFIAANRVAASLWQLTALDGGLNAGQTEDLMSTIRESFVGEHRTKMALSQIEQIDDLKVVLERNGTAQATVKKRSQEWFDKHGQCLDHIYVKASTIPQAGNGAFARRFLPEGTTIISSPLVATYGRELFEVDPASSPDGINPTMLFLNYQLFHPNSSVYFFPINHALMINHNSARRENGQTPNARLRWSSRSKKALFYLARPLEDLKEEHYSTMVLDFVATRDIQVDEEVFIDYGIEWENAWYKHVAEFKSPCMPGQKKKSSKFVKSMNRQKFETTYHQWSDDHFTVCNDDSTVKWLRLLGEASPGLKDAVVAPYHGITKDHLGFNISYPTSRRRPCLILNSFPEHLAFDVMLFATGDTFESHDFQLLKRIPSLRAENIEFIDKPFRSDMFWPGAFRHAMKIPDDVFPVHWKDVVD</sequence>
<dbReference type="Gene3D" id="2.170.270.10">
    <property type="entry name" value="SET domain"/>
    <property type="match status" value="1"/>
</dbReference>
<dbReference type="EMBL" id="HBFW01023896">
    <property type="protein sequence ID" value="CAD8944252.1"/>
    <property type="molecule type" value="Transcribed_RNA"/>
</dbReference>